<dbReference type="SUPFAM" id="SSF55594">
    <property type="entry name" value="HPr-like"/>
    <property type="match status" value="1"/>
</dbReference>
<dbReference type="InterPro" id="IPR035895">
    <property type="entry name" value="HPr-like_sf"/>
</dbReference>
<dbReference type="InterPro" id="IPR002114">
    <property type="entry name" value="PTS_HPr_Ser_P_site"/>
</dbReference>
<dbReference type="PANTHER" id="PTHR33705">
    <property type="entry name" value="PHOSPHOCARRIER PROTEIN HPR"/>
    <property type="match status" value="1"/>
</dbReference>
<dbReference type="PROSITE" id="PS00589">
    <property type="entry name" value="PTS_HPR_SER"/>
    <property type="match status" value="1"/>
</dbReference>
<protein>
    <submittedName>
        <fullName evidence="5">HPr family phosphocarrier protein</fullName>
    </submittedName>
</protein>
<dbReference type="InterPro" id="IPR000032">
    <property type="entry name" value="HPr-like"/>
</dbReference>
<keyword evidence="3" id="KW-0598">Phosphotransferase system</keyword>
<accession>A0A9J6P6A8</accession>
<dbReference type="CDD" id="cd00367">
    <property type="entry name" value="PTS-HPr_like"/>
    <property type="match status" value="1"/>
</dbReference>
<dbReference type="Gene3D" id="3.30.1340.10">
    <property type="entry name" value="HPr-like"/>
    <property type="match status" value="1"/>
</dbReference>
<dbReference type="PROSITE" id="PS51350">
    <property type="entry name" value="PTS_HPR_DOM"/>
    <property type="match status" value="1"/>
</dbReference>
<evidence type="ECO:0000313" key="5">
    <source>
        <dbReference type="EMBL" id="MCM1991032.1"/>
    </source>
</evidence>
<reference evidence="5" key="1">
    <citation type="journal article" date="2021" name="mSystems">
        <title>Bacteria and Archaea Synergistically Convert Glycine Betaine to Biogenic Methane in the Formosa Cold Seep of the South China Sea.</title>
        <authorList>
            <person name="Li L."/>
            <person name="Zhang W."/>
            <person name="Zhang S."/>
            <person name="Song L."/>
            <person name="Sun Q."/>
            <person name="Zhang H."/>
            <person name="Xiang H."/>
            <person name="Dong X."/>
        </authorList>
    </citation>
    <scope>NUCLEOTIDE SEQUENCE</scope>
    <source>
        <strain evidence="5">ZWT</strain>
    </source>
</reference>
<proteinExistence type="predicted"/>
<dbReference type="GO" id="GO:0009401">
    <property type="term" value="P:phosphoenolpyruvate-dependent sugar phosphotransferase system"/>
    <property type="evidence" value="ECO:0007669"/>
    <property type="project" value="UniProtKB-KW"/>
</dbReference>
<dbReference type="GO" id="GO:0005737">
    <property type="term" value="C:cytoplasm"/>
    <property type="evidence" value="ECO:0007669"/>
    <property type="project" value="UniProtKB-SubCell"/>
</dbReference>
<sequence>MEKLVKVLNESGVHARPAGALVKEASKFGCDIFVEAKGTKANAKSIMNVMCLGLKKDDEVKIIAEGSDAEEAITAISELFDNKFGE</sequence>
<keyword evidence="2" id="KW-0963">Cytoplasm</keyword>
<feature type="domain" description="HPr" evidence="4">
    <location>
        <begin position="1"/>
        <end position="86"/>
    </location>
</feature>
<comment type="caution">
    <text evidence="5">The sequence shown here is derived from an EMBL/GenBank/DDBJ whole genome shotgun (WGS) entry which is preliminary data.</text>
</comment>
<reference evidence="5" key="2">
    <citation type="submission" date="2021-04" db="EMBL/GenBank/DDBJ databases">
        <authorList>
            <person name="Dong X."/>
        </authorList>
    </citation>
    <scope>NUCLEOTIDE SEQUENCE</scope>
    <source>
        <strain evidence="5">ZWT</strain>
    </source>
</reference>
<organism evidence="5 6">
    <name type="scientific">Oceanirhabdus seepicola</name>
    <dbReference type="NCBI Taxonomy" id="2828781"/>
    <lineage>
        <taxon>Bacteria</taxon>
        <taxon>Bacillati</taxon>
        <taxon>Bacillota</taxon>
        <taxon>Clostridia</taxon>
        <taxon>Eubacteriales</taxon>
        <taxon>Clostridiaceae</taxon>
        <taxon>Oceanirhabdus</taxon>
    </lineage>
</organism>
<dbReference type="RefSeq" id="WP_250860139.1">
    <property type="nucleotide sequence ID" value="NZ_JAGSOJ010000003.1"/>
</dbReference>
<dbReference type="InterPro" id="IPR050399">
    <property type="entry name" value="HPr"/>
</dbReference>
<dbReference type="PANTHER" id="PTHR33705:SF2">
    <property type="entry name" value="PHOSPHOCARRIER PROTEIN NPR"/>
    <property type="match status" value="1"/>
</dbReference>
<dbReference type="Pfam" id="PF00381">
    <property type="entry name" value="PTS-HPr"/>
    <property type="match status" value="1"/>
</dbReference>
<keyword evidence="6" id="KW-1185">Reference proteome</keyword>
<dbReference type="EMBL" id="JAGSOJ010000003">
    <property type="protein sequence ID" value="MCM1991032.1"/>
    <property type="molecule type" value="Genomic_DNA"/>
</dbReference>
<dbReference type="Proteomes" id="UP001056429">
    <property type="component" value="Unassembled WGS sequence"/>
</dbReference>
<gene>
    <name evidence="5" type="ORF">KDK92_14970</name>
</gene>
<evidence type="ECO:0000259" key="4">
    <source>
        <dbReference type="PROSITE" id="PS51350"/>
    </source>
</evidence>
<comment type="subcellular location">
    <subcellularLocation>
        <location evidence="1">Cytoplasm</location>
    </subcellularLocation>
</comment>
<evidence type="ECO:0000313" key="6">
    <source>
        <dbReference type="Proteomes" id="UP001056429"/>
    </source>
</evidence>
<evidence type="ECO:0000256" key="1">
    <source>
        <dbReference type="ARBA" id="ARBA00004496"/>
    </source>
</evidence>
<dbReference type="AlphaFoldDB" id="A0A9J6P6A8"/>
<evidence type="ECO:0000256" key="2">
    <source>
        <dbReference type="ARBA" id="ARBA00022490"/>
    </source>
</evidence>
<dbReference type="NCBIfam" id="TIGR01003">
    <property type="entry name" value="PTS_HPr_family"/>
    <property type="match status" value="1"/>
</dbReference>
<dbReference type="PRINTS" id="PR00107">
    <property type="entry name" value="PHOSPHOCPHPR"/>
</dbReference>
<evidence type="ECO:0000256" key="3">
    <source>
        <dbReference type="ARBA" id="ARBA00022683"/>
    </source>
</evidence>
<name>A0A9J6P6A8_9CLOT</name>